<dbReference type="Proteomes" id="UP001363010">
    <property type="component" value="Unassembled WGS sequence"/>
</dbReference>
<reference evidence="1 2" key="1">
    <citation type="submission" date="2024-03" db="EMBL/GenBank/DDBJ databases">
        <title>Novel species of the genus Variovorax.</title>
        <authorList>
            <person name="Liu Q."/>
            <person name="Xin Y.-H."/>
        </authorList>
    </citation>
    <scope>NUCLEOTIDE SEQUENCE [LARGE SCALE GENOMIC DNA]</scope>
    <source>
        <strain evidence="1 2">KACC 18501</strain>
    </source>
</reference>
<accession>A0ABU8W523</accession>
<sequence>MDDSWPCSFMADPSRRAARHGCESMNKKAQLIDLPLELLLEC</sequence>
<proteinExistence type="predicted"/>
<protein>
    <submittedName>
        <fullName evidence="1">Uncharacterized protein</fullName>
    </submittedName>
</protein>
<comment type="caution">
    <text evidence="1">The sequence shown here is derived from an EMBL/GenBank/DDBJ whole genome shotgun (WGS) entry which is preliminary data.</text>
</comment>
<dbReference type="EMBL" id="JBBKZV010000019">
    <property type="protein sequence ID" value="MEJ8825125.1"/>
    <property type="molecule type" value="Genomic_DNA"/>
</dbReference>
<keyword evidence="2" id="KW-1185">Reference proteome</keyword>
<name>A0ABU8W523_9BURK</name>
<evidence type="ECO:0000313" key="2">
    <source>
        <dbReference type="Proteomes" id="UP001363010"/>
    </source>
</evidence>
<dbReference type="RefSeq" id="WP_340366152.1">
    <property type="nucleotide sequence ID" value="NZ_JBBKZV010000019.1"/>
</dbReference>
<organism evidence="1 2">
    <name type="scientific">Variovorax humicola</name>
    <dbReference type="NCBI Taxonomy" id="1769758"/>
    <lineage>
        <taxon>Bacteria</taxon>
        <taxon>Pseudomonadati</taxon>
        <taxon>Pseudomonadota</taxon>
        <taxon>Betaproteobacteria</taxon>
        <taxon>Burkholderiales</taxon>
        <taxon>Comamonadaceae</taxon>
        <taxon>Variovorax</taxon>
    </lineage>
</organism>
<evidence type="ECO:0000313" key="1">
    <source>
        <dbReference type="EMBL" id="MEJ8825125.1"/>
    </source>
</evidence>
<gene>
    <name evidence="1" type="ORF">WKW80_24375</name>
</gene>